<evidence type="ECO:0000313" key="9">
    <source>
        <dbReference type="EMBL" id="NNV57741.1"/>
    </source>
</evidence>
<evidence type="ECO:0000313" key="10">
    <source>
        <dbReference type="Proteomes" id="UP000598971"/>
    </source>
</evidence>
<evidence type="ECO:0000256" key="5">
    <source>
        <dbReference type="ARBA" id="ARBA00022989"/>
    </source>
</evidence>
<organism evidence="9 10">
    <name type="scientific">Limnovirga soli</name>
    <dbReference type="NCBI Taxonomy" id="2656915"/>
    <lineage>
        <taxon>Bacteria</taxon>
        <taxon>Pseudomonadati</taxon>
        <taxon>Bacteroidota</taxon>
        <taxon>Chitinophagia</taxon>
        <taxon>Chitinophagales</taxon>
        <taxon>Chitinophagaceae</taxon>
        <taxon>Limnovirga</taxon>
    </lineage>
</organism>
<gene>
    <name evidence="9" type="ORF">GD597_19890</name>
</gene>
<dbReference type="GO" id="GO:0016413">
    <property type="term" value="F:O-acetyltransferase activity"/>
    <property type="evidence" value="ECO:0007669"/>
    <property type="project" value="TreeGrafter"/>
</dbReference>
<keyword evidence="6 7" id="KW-0472">Membrane</keyword>
<dbReference type="EMBL" id="WHPF01000018">
    <property type="protein sequence ID" value="NNV57741.1"/>
    <property type="molecule type" value="Genomic_DNA"/>
</dbReference>
<evidence type="ECO:0000259" key="8">
    <source>
        <dbReference type="Pfam" id="PF01757"/>
    </source>
</evidence>
<evidence type="ECO:0000256" key="4">
    <source>
        <dbReference type="ARBA" id="ARBA00022692"/>
    </source>
</evidence>
<feature type="transmembrane region" description="Helical" evidence="7">
    <location>
        <begin position="336"/>
        <end position="356"/>
    </location>
</feature>
<dbReference type="InterPro" id="IPR002656">
    <property type="entry name" value="Acyl_transf_3_dom"/>
</dbReference>
<comment type="similarity">
    <text evidence="2">Belongs to the acyltransferase 3 family.</text>
</comment>
<name>A0A8J8JYX0_9BACT</name>
<dbReference type="Proteomes" id="UP000598971">
    <property type="component" value="Unassembled WGS sequence"/>
</dbReference>
<keyword evidence="10" id="KW-1185">Reference proteome</keyword>
<dbReference type="PANTHER" id="PTHR40074:SF2">
    <property type="entry name" value="O-ACETYLTRANSFERASE WECH"/>
    <property type="match status" value="1"/>
</dbReference>
<feature type="domain" description="Acyltransferase 3" evidence="8">
    <location>
        <begin position="15"/>
        <end position="350"/>
    </location>
</feature>
<evidence type="ECO:0000256" key="3">
    <source>
        <dbReference type="ARBA" id="ARBA00022475"/>
    </source>
</evidence>
<dbReference type="RefSeq" id="WP_171609688.1">
    <property type="nucleotide sequence ID" value="NZ_WHPF01000018.1"/>
</dbReference>
<protein>
    <submittedName>
        <fullName evidence="9">Acyltransferase family protein</fullName>
    </submittedName>
</protein>
<evidence type="ECO:0000256" key="1">
    <source>
        <dbReference type="ARBA" id="ARBA00004651"/>
    </source>
</evidence>
<dbReference type="Pfam" id="PF01757">
    <property type="entry name" value="Acyl_transf_3"/>
    <property type="match status" value="1"/>
</dbReference>
<keyword evidence="3" id="KW-1003">Cell membrane</keyword>
<feature type="transmembrane region" description="Helical" evidence="7">
    <location>
        <begin position="49"/>
        <end position="74"/>
    </location>
</feature>
<dbReference type="AlphaFoldDB" id="A0A8J8JYX0"/>
<comment type="caution">
    <text evidence="9">The sequence shown here is derived from an EMBL/GenBank/DDBJ whole genome shotgun (WGS) entry which is preliminary data.</text>
</comment>
<feature type="transmembrane region" description="Helical" evidence="7">
    <location>
        <begin position="94"/>
        <end position="111"/>
    </location>
</feature>
<feature type="transmembrane region" description="Helical" evidence="7">
    <location>
        <begin position="235"/>
        <end position="252"/>
    </location>
</feature>
<accession>A0A8J8JYX0</accession>
<comment type="subcellular location">
    <subcellularLocation>
        <location evidence="1">Cell membrane</location>
        <topology evidence="1">Multi-pass membrane protein</topology>
    </subcellularLocation>
</comment>
<sequence length="373" mass="43737">MVSTFTSSKFKFWSFISMVLLVFVHGYNLQERYLQPWTLPHENVTFTSFTQYFLANGLFRFRIPMLFVISGYLFALHDYRPYKDTIKKRVKTILLPYLTWSAIGILMVYLAENNSYCKELIANSHLLQIDNTRLLLHDYTWYEVTARWLFAPVPYQLWFLRVLFIYNLAYPFLKRWVTNKRASYIFFSIAILLWLGTFGMVFFEGEGLLFFSLGIWLQKNSFNIETPGKWLSPKIWGLVFVLLSIIKTWLAFNGEMYVGNSIYFLLTILHKMVIVSGLVTAWFGGNTLVSWSMRHHWFIWLSSFSFIIYALHAPWVALAINPCLDLFKDYNTARMLSFIILPMAIIGVCIGIGYLLRKIFPNTYSFLTGGRGI</sequence>
<evidence type="ECO:0000256" key="7">
    <source>
        <dbReference type="SAM" id="Phobius"/>
    </source>
</evidence>
<keyword evidence="9" id="KW-0012">Acyltransferase</keyword>
<evidence type="ECO:0000256" key="2">
    <source>
        <dbReference type="ARBA" id="ARBA00007400"/>
    </source>
</evidence>
<evidence type="ECO:0000256" key="6">
    <source>
        <dbReference type="ARBA" id="ARBA00023136"/>
    </source>
</evidence>
<proteinExistence type="inferred from homology"/>
<feature type="transmembrane region" description="Helical" evidence="7">
    <location>
        <begin position="264"/>
        <end position="285"/>
    </location>
</feature>
<feature type="transmembrane region" description="Helical" evidence="7">
    <location>
        <begin position="12"/>
        <end position="29"/>
    </location>
</feature>
<keyword evidence="5 7" id="KW-1133">Transmembrane helix</keyword>
<reference evidence="9" key="1">
    <citation type="submission" date="2019-10" db="EMBL/GenBank/DDBJ databases">
        <title>Draft genome sequence of Panacibacter sp. KCS-6.</title>
        <authorList>
            <person name="Yim K.J."/>
        </authorList>
    </citation>
    <scope>NUCLEOTIDE SEQUENCE</scope>
    <source>
        <strain evidence="9">KCS-6</strain>
    </source>
</reference>
<dbReference type="GO" id="GO:0005886">
    <property type="term" value="C:plasma membrane"/>
    <property type="evidence" value="ECO:0007669"/>
    <property type="project" value="UniProtKB-SubCell"/>
</dbReference>
<dbReference type="PANTHER" id="PTHR40074">
    <property type="entry name" value="O-ACETYLTRANSFERASE WECH"/>
    <property type="match status" value="1"/>
</dbReference>
<keyword evidence="9" id="KW-0808">Transferase</keyword>
<feature type="transmembrane region" description="Helical" evidence="7">
    <location>
        <begin position="297"/>
        <end position="324"/>
    </location>
</feature>
<dbReference type="GO" id="GO:0009246">
    <property type="term" value="P:enterobacterial common antigen biosynthetic process"/>
    <property type="evidence" value="ECO:0007669"/>
    <property type="project" value="TreeGrafter"/>
</dbReference>
<feature type="transmembrane region" description="Helical" evidence="7">
    <location>
        <begin position="185"/>
        <end position="203"/>
    </location>
</feature>
<keyword evidence="4 7" id="KW-0812">Transmembrane</keyword>
<feature type="transmembrane region" description="Helical" evidence="7">
    <location>
        <begin position="155"/>
        <end position="173"/>
    </location>
</feature>